<feature type="transmembrane region" description="Helical" evidence="8">
    <location>
        <begin position="24"/>
        <end position="47"/>
    </location>
</feature>
<name>C3X282_9BURK</name>
<dbReference type="SUPFAM" id="SSF90123">
    <property type="entry name" value="ABC transporter transmembrane region"/>
    <property type="match status" value="1"/>
</dbReference>
<dbReference type="InterPro" id="IPR003593">
    <property type="entry name" value="AAA+_ATPase"/>
</dbReference>
<feature type="domain" description="ABC transmembrane type-1" evidence="10">
    <location>
        <begin position="29"/>
        <end position="311"/>
    </location>
</feature>
<evidence type="ECO:0000313" key="11">
    <source>
        <dbReference type="EMBL" id="EEO27318.2"/>
    </source>
</evidence>
<dbReference type="PANTHER" id="PTHR43394">
    <property type="entry name" value="ATP-DEPENDENT PERMEASE MDL1, MITOCHONDRIAL"/>
    <property type="match status" value="1"/>
</dbReference>
<comment type="subcellular location">
    <subcellularLocation>
        <location evidence="1">Cell membrane</location>
        <topology evidence="1">Multi-pass membrane protein</topology>
    </subcellularLocation>
</comment>
<dbReference type="InterPro" id="IPR027417">
    <property type="entry name" value="P-loop_NTPase"/>
</dbReference>
<dbReference type="SMART" id="SM00382">
    <property type="entry name" value="AAA"/>
    <property type="match status" value="1"/>
</dbReference>
<keyword evidence="6 8" id="KW-1133">Transmembrane helix</keyword>
<dbReference type="GO" id="GO:0015421">
    <property type="term" value="F:ABC-type oligopeptide transporter activity"/>
    <property type="evidence" value="ECO:0007669"/>
    <property type="project" value="TreeGrafter"/>
</dbReference>
<evidence type="ECO:0000256" key="6">
    <source>
        <dbReference type="ARBA" id="ARBA00022989"/>
    </source>
</evidence>
<evidence type="ECO:0000256" key="8">
    <source>
        <dbReference type="SAM" id="Phobius"/>
    </source>
</evidence>
<evidence type="ECO:0008006" key="13">
    <source>
        <dbReference type="Google" id="ProtNLM"/>
    </source>
</evidence>
<dbReference type="HOGENOM" id="CLU_000604_84_3_4"/>
<evidence type="ECO:0000259" key="10">
    <source>
        <dbReference type="PROSITE" id="PS50929"/>
    </source>
</evidence>
<dbReference type="Pfam" id="PF00005">
    <property type="entry name" value="ABC_tran"/>
    <property type="match status" value="1"/>
</dbReference>
<dbReference type="Pfam" id="PF00664">
    <property type="entry name" value="ABC_membrane"/>
    <property type="match status" value="1"/>
</dbReference>
<keyword evidence="5" id="KW-0067">ATP-binding</keyword>
<dbReference type="GO" id="GO:0016887">
    <property type="term" value="F:ATP hydrolysis activity"/>
    <property type="evidence" value="ECO:0007669"/>
    <property type="project" value="InterPro"/>
</dbReference>
<dbReference type="GO" id="GO:0005886">
    <property type="term" value="C:plasma membrane"/>
    <property type="evidence" value="ECO:0007669"/>
    <property type="project" value="UniProtKB-SubCell"/>
</dbReference>
<dbReference type="InterPro" id="IPR039421">
    <property type="entry name" value="Type_1_exporter"/>
</dbReference>
<dbReference type="InterPro" id="IPR011527">
    <property type="entry name" value="ABC1_TM_dom"/>
</dbReference>
<organism evidence="11 12">
    <name type="scientific">Oxalobacter paraformigenes</name>
    <dbReference type="NCBI Taxonomy" id="556268"/>
    <lineage>
        <taxon>Bacteria</taxon>
        <taxon>Pseudomonadati</taxon>
        <taxon>Pseudomonadota</taxon>
        <taxon>Betaproteobacteria</taxon>
        <taxon>Burkholderiales</taxon>
        <taxon>Oxalobacteraceae</taxon>
        <taxon>Oxalobacter</taxon>
    </lineage>
</organism>
<keyword evidence="4" id="KW-0547">Nucleotide-binding</keyword>
<feature type="transmembrane region" description="Helical" evidence="8">
    <location>
        <begin position="67"/>
        <end position="94"/>
    </location>
</feature>
<dbReference type="FunFam" id="3.40.50.300:FF:000218">
    <property type="entry name" value="Multidrug ABC transporter ATP-binding protein"/>
    <property type="match status" value="1"/>
</dbReference>
<keyword evidence="7 8" id="KW-0472">Membrane</keyword>
<gene>
    <name evidence="11" type="ORF">OFAG_00471</name>
</gene>
<keyword evidence="2" id="KW-1003">Cell membrane</keyword>
<evidence type="ECO:0000313" key="12">
    <source>
        <dbReference type="Proteomes" id="UP000003973"/>
    </source>
</evidence>
<evidence type="ECO:0000256" key="7">
    <source>
        <dbReference type="ARBA" id="ARBA00023136"/>
    </source>
</evidence>
<dbReference type="InterPro" id="IPR036640">
    <property type="entry name" value="ABC1_TM_sf"/>
</dbReference>
<dbReference type="PROSITE" id="PS50893">
    <property type="entry name" value="ABC_TRANSPORTER_2"/>
    <property type="match status" value="1"/>
</dbReference>
<dbReference type="Gene3D" id="3.40.50.300">
    <property type="entry name" value="P-loop containing nucleotide triphosphate hydrolases"/>
    <property type="match status" value="1"/>
</dbReference>
<dbReference type="CDD" id="cd18552">
    <property type="entry name" value="ABC_6TM_MsbA_like"/>
    <property type="match status" value="1"/>
</dbReference>
<dbReference type="AlphaFoldDB" id="C3X282"/>
<dbReference type="InterPro" id="IPR017871">
    <property type="entry name" value="ABC_transporter-like_CS"/>
</dbReference>
<proteinExistence type="predicted"/>
<dbReference type="PROSITE" id="PS00211">
    <property type="entry name" value="ABC_TRANSPORTER_1"/>
    <property type="match status" value="1"/>
</dbReference>
<evidence type="ECO:0000256" key="2">
    <source>
        <dbReference type="ARBA" id="ARBA00022475"/>
    </source>
</evidence>
<evidence type="ECO:0000256" key="5">
    <source>
        <dbReference type="ARBA" id="ARBA00022840"/>
    </source>
</evidence>
<dbReference type="PANTHER" id="PTHR43394:SF1">
    <property type="entry name" value="ATP-BINDING CASSETTE SUB-FAMILY B MEMBER 10, MITOCHONDRIAL"/>
    <property type="match status" value="1"/>
</dbReference>
<evidence type="ECO:0000259" key="9">
    <source>
        <dbReference type="PROSITE" id="PS50893"/>
    </source>
</evidence>
<reference evidence="11" key="1">
    <citation type="submission" date="2011-10" db="EMBL/GenBank/DDBJ databases">
        <title>The Genome Sequence of Oxalobacter formigenes HOxBLS.</title>
        <authorList>
            <consortium name="The Broad Institute Genome Sequencing Platform"/>
            <person name="Earl A."/>
            <person name="Ward D."/>
            <person name="Feldgarden M."/>
            <person name="Gevers D."/>
            <person name="Allison M.J."/>
            <person name="Humphrey S."/>
            <person name="Young S.K."/>
            <person name="Zeng Q."/>
            <person name="Gargeya S."/>
            <person name="Fitzgerald M."/>
            <person name="Haas B."/>
            <person name="Abouelleil A."/>
            <person name="Alvarado L."/>
            <person name="Arachchi H.M."/>
            <person name="Berlin A."/>
            <person name="Brown A."/>
            <person name="Chapman S.B."/>
            <person name="Chen Z."/>
            <person name="Dunbar C."/>
            <person name="Freedman E."/>
            <person name="Gearin G."/>
            <person name="Goldberg J."/>
            <person name="Griggs A."/>
            <person name="Gujja S."/>
            <person name="Heiman D."/>
            <person name="Howarth C."/>
            <person name="Larson L."/>
            <person name="Lui A."/>
            <person name="MacDonald P.J.P."/>
            <person name="Montmayeur A."/>
            <person name="Murphy C."/>
            <person name="Neiman D."/>
            <person name="Pearson M."/>
            <person name="Priest M."/>
            <person name="Roberts A."/>
            <person name="Saif S."/>
            <person name="Shea T."/>
            <person name="Shenoy N."/>
            <person name="Sisk P."/>
            <person name="Stolte C."/>
            <person name="Sykes S."/>
            <person name="Wortman J."/>
            <person name="Nusbaum C."/>
            <person name="Birren B."/>
        </authorList>
    </citation>
    <scope>NUCLEOTIDE SEQUENCE [LARGE SCALE GENOMIC DNA]</scope>
    <source>
        <strain evidence="11">HOxBLS</strain>
    </source>
</reference>
<keyword evidence="12" id="KW-1185">Reference proteome</keyword>
<dbReference type="InterPro" id="IPR003439">
    <property type="entry name" value="ABC_transporter-like_ATP-bd"/>
</dbReference>
<accession>C3X282</accession>
<protein>
    <recommendedName>
        <fullName evidence="13">ABC transporter</fullName>
    </recommendedName>
</protein>
<evidence type="ECO:0000256" key="3">
    <source>
        <dbReference type="ARBA" id="ARBA00022692"/>
    </source>
</evidence>
<dbReference type="Gene3D" id="1.20.1560.10">
    <property type="entry name" value="ABC transporter type 1, transmembrane domain"/>
    <property type="match status" value="1"/>
</dbReference>
<dbReference type="PROSITE" id="PS50929">
    <property type="entry name" value="ABC_TM1F"/>
    <property type="match status" value="1"/>
</dbReference>
<evidence type="ECO:0000256" key="1">
    <source>
        <dbReference type="ARBA" id="ARBA00004651"/>
    </source>
</evidence>
<keyword evidence="3 8" id="KW-0812">Transmembrane</keyword>
<dbReference type="GO" id="GO:0005524">
    <property type="term" value="F:ATP binding"/>
    <property type="evidence" value="ECO:0007669"/>
    <property type="project" value="UniProtKB-KW"/>
</dbReference>
<feature type="domain" description="ABC transporter" evidence="9">
    <location>
        <begin position="346"/>
        <end position="580"/>
    </location>
</feature>
<sequence>MFEKIRNSQFILNYRRMWPYVKPYWFRALLAMSLCIPIGSLDAVIALSLKPYMDMVLIEKSTGSSAWYAPLFIIGFTICQGGLTYLATYLNVWVGSHITNDLKMSLYNKLLTFETSFFDRQNSGDVVFRFNNDADLACAGLLSNLRLFLSRLFSSLSLIGVLFYNSWQLSVIAMVVLGCTFYPMTRVRNMIKALMKQTVASGSQTITAYNETFAGNRTIMAYNYQPQQKEKFRKILASLFKLSIKMTQRSSWLSPVMHITASFGIAATIGYGSHLILTNQLSPGGFVSFISALLMLYTPIKNLGNNFNSVQFSFMAIERVFELLDSIPVIRDKENATELKTVHKNIEFRNVNFSYNPGVPVLKNINLDAKVGQSIALVGNSGGGKSTIVSLLPRFYDVDSGHILIDGIDIREVTLASLRDKMAVVFQDNFLFSGTIRDNVKIGKPDASDDEIWKALDMAYLADFTSSLKEGLDTYIGERGILLSGGQKQRLAIARAFIKDAPIIILDEATSALDNKSEAVVQKAIENLMKDKTVFVIAHRLSTIRNADKIVVINEGEIMEIGSHEELMGIEDGFYKTLYNAQFKKSTK</sequence>
<evidence type="ECO:0000256" key="4">
    <source>
        <dbReference type="ARBA" id="ARBA00022741"/>
    </source>
</evidence>
<dbReference type="Proteomes" id="UP000003973">
    <property type="component" value="Unassembled WGS sequence"/>
</dbReference>
<comment type="caution">
    <text evidence="11">The sequence shown here is derived from an EMBL/GenBank/DDBJ whole genome shotgun (WGS) entry which is preliminary data.</text>
</comment>
<dbReference type="EMBL" id="ACDP02000027">
    <property type="protein sequence ID" value="EEO27318.2"/>
    <property type="molecule type" value="Genomic_DNA"/>
</dbReference>
<dbReference type="SUPFAM" id="SSF52540">
    <property type="entry name" value="P-loop containing nucleoside triphosphate hydrolases"/>
    <property type="match status" value="1"/>
</dbReference>
<dbReference type="eggNOG" id="COG1132">
    <property type="taxonomic scope" value="Bacteria"/>
</dbReference>